<feature type="domain" description="Rab-GAP TBC" evidence="2">
    <location>
        <begin position="198"/>
        <end position="418"/>
    </location>
</feature>
<protein>
    <recommendedName>
        <fullName evidence="2">Rab-GAP TBC domain-containing protein</fullName>
    </recommendedName>
</protein>
<name>A0A1Q2YJ33_9ASCO</name>
<dbReference type="GO" id="GO:0005096">
    <property type="term" value="F:GTPase activator activity"/>
    <property type="evidence" value="ECO:0007669"/>
    <property type="project" value="TreeGrafter"/>
</dbReference>
<dbReference type="AlphaFoldDB" id="A0A1Q2YJ33"/>
<dbReference type="InterPro" id="IPR035969">
    <property type="entry name" value="Rab-GAP_TBC_sf"/>
</dbReference>
<sequence length="695" mass="79477">MMTHSPTKSSHLKDIVANNDGDGIKEEEEEEEEEGDLDNDEEAAPDSDSHSFAAPVPKQSHLTLHENSSSSHITKHETLDSLKTSRANFLSFKQKINDIVTIKDTSSSTFSSNFRNKSQLKKTIKNSEFDRYGFKKTSHYISTKDYNDWWDEYCPHLIRRKNKWVKLFEKNGLYLNNDGIPSRFPVKSEEMSKFVKKGIPAEWRGRAWFSFVHGNERIKENKGLYEELVKQSIDLANENTDAIEKDLHRTFPENIYFKNYTDPATNTEVESPMLNTLRRVLKCFSLYKPTIGYCQSLNFITGLLLLFMEEEETFWMLVIITEKFLPGVHESNLEGLAVNQGMLLLCLKQHLPDVWKIIMDNDREDYDSCDLNNDDDTSYLFFLPTLTFCTTNWFMSLFIGVLPIETTLRIWDIIFYEDSKTIFQICLGIFKMLDPELRKIYCRAHGLPTSTIVSQLTLHSDTDLHSTGLNSLKVSMNNRSSSNLSDTGNSSFGNANSFNKELLSSELFQLIQNTPKRIVNVNLFIEECFRHDSSSFCKLTQPEIQRCRNFVISSRERHSTLIEKRKELGMSPEERRELLRQERELSINGLGLRSVWEPHHHDKGKGKNRSSSSSKSNRNSNNAESTKDHTSEGSGSGGNNTSNHTGNTGGTGGHTLNRDVMGKTGRGLRTAYWNVGLNRRIKKIYSKGPDSSSGF</sequence>
<evidence type="ECO:0000313" key="4">
    <source>
        <dbReference type="Proteomes" id="UP000186136"/>
    </source>
</evidence>
<dbReference type="Pfam" id="PF00566">
    <property type="entry name" value="RabGAP-TBC"/>
    <property type="match status" value="1"/>
</dbReference>
<feature type="compositionally biased region" description="Acidic residues" evidence="1">
    <location>
        <begin position="25"/>
        <end position="45"/>
    </location>
</feature>
<feature type="region of interest" description="Disordered" evidence="1">
    <location>
        <begin position="595"/>
        <end position="661"/>
    </location>
</feature>
<dbReference type="InterPro" id="IPR000195">
    <property type="entry name" value="Rab-GAP-TBC_dom"/>
</dbReference>
<reference evidence="3 4" key="1">
    <citation type="submission" date="2016-08" db="EMBL/GenBank/DDBJ databases">
        <title>Whole genome shotgun sequence of Pichia membranifaciens KS47-1.</title>
        <authorList>
            <person name="Konishi M."/>
            <person name="Ishida M."/>
            <person name="Arakawa T."/>
            <person name="Kato Y."/>
            <person name="Horiuchi J."/>
        </authorList>
    </citation>
    <scope>NUCLEOTIDE SEQUENCE [LARGE SCALE GENOMIC DNA]</scope>
    <source>
        <strain evidence="3 4">KS47-1</strain>
    </source>
</reference>
<dbReference type="GO" id="GO:0030427">
    <property type="term" value="C:site of polarized growth"/>
    <property type="evidence" value="ECO:0007669"/>
    <property type="project" value="UniProtKB-ARBA"/>
</dbReference>
<dbReference type="Gene3D" id="1.10.472.80">
    <property type="entry name" value="Ypt/Rab-GAP domain of gyp1p, domain 3"/>
    <property type="match status" value="1"/>
</dbReference>
<keyword evidence="4" id="KW-1185">Reference proteome</keyword>
<dbReference type="FunFam" id="1.10.8.270:FF:000026">
    <property type="entry name" value="TBC (Tre-2/Bub2/Cdc16) domain family"/>
    <property type="match status" value="1"/>
</dbReference>
<feature type="region of interest" description="Disordered" evidence="1">
    <location>
        <begin position="1"/>
        <end position="54"/>
    </location>
</feature>
<gene>
    <name evidence="3" type="ORF">PMKS-003041</name>
</gene>
<dbReference type="PANTHER" id="PTHR47219">
    <property type="entry name" value="RAB GTPASE-ACTIVATING PROTEIN 1-LIKE"/>
    <property type="match status" value="1"/>
</dbReference>
<dbReference type="Gene3D" id="1.10.8.270">
    <property type="entry name" value="putative rabgap domain of human tbc1 domain family member 14 like domains"/>
    <property type="match status" value="1"/>
</dbReference>
<dbReference type="SMART" id="SM00164">
    <property type="entry name" value="TBC"/>
    <property type="match status" value="1"/>
</dbReference>
<dbReference type="Proteomes" id="UP000186136">
    <property type="component" value="Unassembled WGS sequence"/>
</dbReference>
<dbReference type="GO" id="GO:0031267">
    <property type="term" value="F:small GTPase binding"/>
    <property type="evidence" value="ECO:0007669"/>
    <property type="project" value="TreeGrafter"/>
</dbReference>
<evidence type="ECO:0000256" key="1">
    <source>
        <dbReference type="SAM" id="MobiDB-lite"/>
    </source>
</evidence>
<dbReference type="PROSITE" id="PS50086">
    <property type="entry name" value="TBC_RABGAP"/>
    <property type="match status" value="1"/>
</dbReference>
<comment type="caution">
    <text evidence="3">The sequence shown here is derived from an EMBL/GenBank/DDBJ whole genome shotgun (WGS) entry which is preliminary data.</text>
</comment>
<dbReference type="SUPFAM" id="SSF47923">
    <property type="entry name" value="Ypt/Rab-GAP domain of gyp1p"/>
    <property type="match status" value="2"/>
</dbReference>
<dbReference type="PANTHER" id="PTHR47219:SF20">
    <property type="entry name" value="TBC1 DOMAIN FAMILY MEMBER 2B"/>
    <property type="match status" value="1"/>
</dbReference>
<accession>A0A1Q2YJ33</accession>
<dbReference type="OrthoDB" id="294251at2759"/>
<feature type="compositionally biased region" description="Low complexity" evidence="1">
    <location>
        <begin position="609"/>
        <end position="622"/>
    </location>
</feature>
<proteinExistence type="predicted"/>
<dbReference type="InterPro" id="IPR050302">
    <property type="entry name" value="Rab_GAP_TBC_domain"/>
</dbReference>
<evidence type="ECO:0000313" key="3">
    <source>
        <dbReference type="EMBL" id="GAV29540.1"/>
    </source>
</evidence>
<organism evidence="3 4">
    <name type="scientific">Pichia membranifaciens</name>
    <dbReference type="NCBI Taxonomy" id="4926"/>
    <lineage>
        <taxon>Eukaryota</taxon>
        <taxon>Fungi</taxon>
        <taxon>Dikarya</taxon>
        <taxon>Ascomycota</taxon>
        <taxon>Saccharomycotina</taxon>
        <taxon>Pichiomycetes</taxon>
        <taxon>Pichiales</taxon>
        <taxon>Pichiaceae</taxon>
        <taxon>Pichia</taxon>
    </lineage>
</organism>
<dbReference type="EMBL" id="BDGI01000126">
    <property type="protein sequence ID" value="GAV29540.1"/>
    <property type="molecule type" value="Genomic_DNA"/>
</dbReference>
<evidence type="ECO:0000259" key="2">
    <source>
        <dbReference type="PROSITE" id="PS50086"/>
    </source>
</evidence>